<dbReference type="NCBIfam" id="TIGR04183">
    <property type="entry name" value="Por_Secre_tail"/>
    <property type="match status" value="1"/>
</dbReference>
<evidence type="ECO:0000259" key="2">
    <source>
        <dbReference type="PROSITE" id="PS50853"/>
    </source>
</evidence>
<dbReference type="KEGG" id="hnv:DDQ68_18150"/>
<keyword evidence="1" id="KW-0812">Transmembrane</keyword>
<organism evidence="3 4">
    <name type="scientific">Hymenobacter nivis</name>
    <dbReference type="NCBI Taxonomy" id="1850093"/>
    <lineage>
        <taxon>Bacteria</taxon>
        <taxon>Pseudomonadati</taxon>
        <taxon>Bacteroidota</taxon>
        <taxon>Cytophagia</taxon>
        <taxon>Cytophagales</taxon>
        <taxon>Hymenobacteraceae</taxon>
        <taxon>Hymenobacter</taxon>
    </lineage>
</organism>
<dbReference type="OrthoDB" id="617614at2"/>
<dbReference type="EMBL" id="CP029145">
    <property type="protein sequence ID" value="AWM34534.1"/>
    <property type="molecule type" value="Genomic_DNA"/>
</dbReference>
<evidence type="ECO:0000313" key="3">
    <source>
        <dbReference type="EMBL" id="AWM34534.1"/>
    </source>
</evidence>
<dbReference type="InterPro" id="IPR013783">
    <property type="entry name" value="Ig-like_fold"/>
</dbReference>
<dbReference type="InterPro" id="IPR026444">
    <property type="entry name" value="Secre_tail"/>
</dbReference>
<evidence type="ECO:0000256" key="1">
    <source>
        <dbReference type="SAM" id="Phobius"/>
    </source>
</evidence>
<keyword evidence="1" id="KW-1133">Transmembrane helix</keyword>
<dbReference type="Proteomes" id="UP000245999">
    <property type="component" value="Chromosome"/>
</dbReference>
<dbReference type="InterPro" id="IPR003961">
    <property type="entry name" value="FN3_dom"/>
</dbReference>
<feature type="domain" description="Fibronectin type-III" evidence="2">
    <location>
        <begin position="626"/>
        <end position="712"/>
    </location>
</feature>
<name>A0A2Z3GYS0_9BACT</name>
<reference evidence="4" key="1">
    <citation type="submission" date="2018-04" db="EMBL/GenBank/DDBJ databases">
        <title>Complete genome of Antarctic heterotrophic bacterium Hymenobacter nivis.</title>
        <authorList>
            <person name="Terashima M."/>
        </authorList>
    </citation>
    <scope>NUCLEOTIDE SEQUENCE [LARGE SCALE GENOMIC DNA]</scope>
    <source>
        <strain evidence="4">NBRC 111535</strain>
    </source>
</reference>
<dbReference type="Gene3D" id="2.60.40.10">
    <property type="entry name" value="Immunoglobulins"/>
    <property type="match status" value="1"/>
</dbReference>
<evidence type="ECO:0000313" key="4">
    <source>
        <dbReference type="Proteomes" id="UP000245999"/>
    </source>
</evidence>
<accession>A0A2Z3GYS0</accession>
<dbReference type="AlphaFoldDB" id="A0A2Z3GYS0"/>
<keyword evidence="4" id="KW-1185">Reference proteome</keyword>
<feature type="transmembrane region" description="Helical" evidence="1">
    <location>
        <begin position="69"/>
        <end position="88"/>
    </location>
</feature>
<sequence length="804" mass="80999">MRCTWAWKIPCSSTSGSCASRALGPGARETVPPPPPPGARLALVACIQALGAIEAGFLLPLIRSVFFTFLLPFLMLKPLLFAAAPTWVRRGLLALALLPALEAGAQSLAYIPGGAVNVAGTYADLGAAGAAIATANTDDANSAAQNIGFTFNFNGVAFTQFVLNTNGFVRLGAVAPSAGALFLSETAPTLDPILSQDPADVNILAPFNIDLAAGTAAGGPEYRVATTGTQPNRVCTVQWKNVSDKAATAATQYASFSFQLKLYEADNTIDFVYGPTVAGTGTPGFRYSVVGIKGSGLHDGQTVLAEKPGSNLPWASTTFRTGYYPTTNISATSFSINYTHNIRADVPADAGRTYRFTQLGVVVYTLGTVASYASPLAVQARVFNYSAAPLTNLPVTLAVSGATTFSNTQTVASLAAGASALVTFAPYPVAATSGTNTVAVSVPATTAAPAVSQAVAQAISPINLSYLAPNQNIINGAGIAAAGNVVAVGYRTTGPAVLTTVTPAFYGGGMAGSTYQVVVYGATTTGQPGAVLYTSPVRPRPSANVIATPDAVTIPSTAVSGNFFVGVKTIGADNIMLAYQDEIPLRAGAFFLSTDGTTWSDLNTQTSISPRLAIDVTLGPGATCAPVTALSATPTGATTATVSFTAGSGNTSYTVTYTPAGGTARTVAPAPTASPVLLTGLAGNTAYAVTVVGNCGGSPAAAAATTFTTGVPTATRSALGAGVLAAFPNPAGRAFTLSLPAVAGARSAALALYNGLGQQVLTRTIALAPAGTQALLDVNGLAPGLYTVRVQAGSQSASLPITLQ</sequence>
<protein>
    <recommendedName>
        <fullName evidence="2">Fibronectin type-III domain-containing protein</fullName>
    </recommendedName>
</protein>
<proteinExistence type="predicted"/>
<keyword evidence="1" id="KW-0472">Membrane</keyword>
<dbReference type="SUPFAM" id="SSF49265">
    <property type="entry name" value="Fibronectin type III"/>
    <property type="match status" value="1"/>
</dbReference>
<gene>
    <name evidence="3" type="ORF">DDQ68_18150</name>
</gene>
<dbReference type="Pfam" id="PF18962">
    <property type="entry name" value="Por_Secre_tail"/>
    <property type="match status" value="1"/>
</dbReference>
<dbReference type="InterPro" id="IPR036116">
    <property type="entry name" value="FN3_sf"/>
</dbReference>
<dbReference type="PROSITE" id="PS50853">
    <property type="entry name" value="FN3"/>
    <property type="match status" value="1"/>
</dbReference>